<dbReference type="Proteomes" id="UP000004508">
    <property type="component" value="Unassembled WGS sequence"/>
</dbReference>
<feature type="domain" description="Response regulatory" evidence="8">
    <location>
        <begin position="17"/>
        <end position="130"/>
    </location>
</feature>
<evidence type="ECO:0000313" key="11">
    <source>
        <dbReference type="Proteomes" id="UP000004508"/>
    </source>
</evidence>
<dbReference type="AlphaFoldDB" id="D6TQD2"/>
<keyword evidence="3" id="KW-0805">Transcription regulation</keyword>
<protein>
    <submittedName>
        <fullName evidence="10">Two component transcriptional regulator, winged helix family</fullName>
    </submittedName>
</protein>
<dbReference type="SMART" id="SM00862">
    <property type="entry name" value="Trans_reg_C"/>
    <property type="match status" value="1"/>
</dbReference>
<keyword evidence="2" id="KW-0902">Two-component regulatory system</keyword>
<dbReference type="GO" id="GO:0000976">
    <property type="term" value="F:transcription cis-regulatory region binding"/>
    <property type="evidence" value="ECO:0007669"/>
    <property type="project" value="TreeGrafter"/>
</dbReference>
<dbReference type="GO" id="GO:0006355">
    <property type="term" value="P:regulation of DNA-templated transcription"/>
    <property type="evidence" value="ECO:0007669"/>
    <property type="project" value="InterPro"/>
</dbReference>
<dbReference type="GO" id="GO:0032993">
    <property type="term" value="C:protein-DNA complex"/>
    <property type="evidence" value="ECO:0007669"/>
    <property type="project" value="TreeGrafter"/>
</dbReference>
<keyword evidence="11" id="KW-1185">Reference proteome</keyword>
<evidence type="ECO:0000259" key="9">
    <source>
        <dbReference type="PROSITE" id="PS51755"/>
    </source>
</evidence>
<reference evidence="10 11" key="1">
    <citation type="journal article" date="2011" name="Stand. Genomic Sci.">
        <title>Non-contiguous finished genome sequence and contextual data of the filamentous soil bacterium Ktedonobacter racemifer type strain (SOSP1-21).</title>
        <authorList>
            <person name="Chang Y.J."/>
            <person name="Land M."/>
            <person name="Hauser L."/>
            <person name="Chertkov O."/>
            <person name="Del Rio T.G."/>
            <person name="Nolan M."/>
            <person name="Copeland A."/>
            <person name="Tice H."/>
            <person name="Cheng J.F."/>
            <person name="Lucas S."/>
            <person name="Han C."/>
            <person name="Goodwin L."/>
            <person name="Pitluck S."/>
            <person name="Ivanova N."/>
            <person name="Ovchinikova G."/>
            <person name="Pati A."/>
            <person name="Chen A."/>
            <person name="Palaniappan K."/>
            <person name="Mavromatis K."/>
            <person name="Liolios K."/>
            <person name="Brettin T."/>
            <person name="Fiebig A."/>
            <person name="Rohde M."/>
            <person name="Abt B."/>
            <person name="Goker M."/>
            <person name="Detter J.C."/>
            <person name="Woyke T."/>
            <person name="Bristow J."/>
            <person name="Eisen J.A."/>
            <person name="Markowitz V."/>
            <person name="Hugenholtz P."/>
            <person name="Kyrpides N.C."/>
            <person name="Klenk H.P."/>
            <person name="Lapidus A."/>
        </authorList>
    </citation>
    <scope>NUCLEOTIDE SEQUENCE [LARGE SCALE GENOMIC DNA]</scope>
    <source>
        <strain evidence="11">DSM 44963</strain>
    </source>
</reference>
<dbReference type="eggNOG" id="COG0745">
    <property type="taxonomic scope" value="Bacteria"/>
</dbReference>
<evidence type="ECO:0000256" key="7">
    <source>
        <dbReference type="PROSITE-ProRule" id="PRU01091"/>
    </source>
</evidence>
<accession>D6TQD2</accession>
<evidence type="ECO:0000256" key="5">
    <source>
        <dbReference type="ARBA" id="ARBA00023163"/>
    </source>
</evidence>
<dbReference type="PANTHER" id="PTHR48111">
    <property type="entry name" value="REGULATOR OF RPOS"/>
    <property type="match status" value="1"/>
</dbReference>
<dbReference type="PANTHER" id="PTHR48111:SF22">
    <property type="entry name" value="REGULATOR OF RPOS"/>
    <property type="match status" value="1"/>
</dbReference>
<comment type="caution">
    <text evidence="10">The sequence shown here is derived from an EMBL/GenBank/DDBJ whole genome shotgun (WGS) entry which is preliminary data.</text>
</comment>
<dbReference type="PROSITE" id="PS51755">
    <property type="entry name" value="OMPR_PHOB"/>
    <property type="match status" value="1"/>
</dbReference>
<dbReference type="RefSeq" id="WP_007909522.1">
    <property type="nucleotide sequence ID" value="NZ_ADVG01000002.1"/>
</dbReference>
<keyword evidence="5" id="KW-0804">Transcription</keyword>
<feature type="DNA-binding region" description="OmpR/PhoB-type" evidence="7">
    <location>
        <begin position="138"/>
        <end position="235"/>
    </location>
</feature>
<dbReference type="EMBL" id="ADVG01000002">
    <property type="protein sequence ID" value="EFH85780.1"/>
    <property type="molecule type" value="Genomic_DNA"/>
</dbReference>
<gene>
    <name evidence="10" type="ORF">Krac_7019</name>
</gene>
<evidence type="ECO:0000256" key="6">
    <source>
        <dbReference type="PROSITE-ProRule" id="PRU00169"/>
    </source>
</evidence>
<name>D6TQD2_KTERA</name>
<dbReference type="CDD" id="cd00383">
    <property type="entry name" value="trans_reg_C"/>
    <property type="match status" value="1"/>
</dbReference>
<dbReference type="InterPro" id="IPR039420">
    <property type="entry name" value="WalR-like"/>
</dbReference>
<dbReference type="FunFam" id="3.40.50.2300:FF:000001">
    <property type="entry name" value="DNA-binding response regulator PhoB"/>
    <property type="match status" value="1"/>
</dbReference>
<evidence type="ECO:0000256" key="4">
    <source>
        <dbReference type="ARBA" id="ARBA00023125"/>
    </source>
</evidence>
<evidence type="ECO:0000256" key="3">
    <source>
        <dbReference type="ARBA" id="ARBA00023015"/>
    </source>
</evidence>
<dbReference type="GO" id="GO:0000156">
    <property type="term" value="F:phosphorelay response regulator activity"/>
    <property type="evidence" value="ECO:0007669"/>
    <property type="project" value="TreeGrafter"/>
</dbReference>
<proteinExistence type="predicted"/>
<dbReference type="STRING" id="485913.Krac_7019"/>
<keyword evidence="4 7" id="KW-0238">DNA-binding</keyword>
<organism evidence="10 11">
    <name type="scientific">Ktedonobacter racemifer DSM 44963</name>
    <dbReference type="NCBI Taxonomy" id="485913"/>
    <lineage>
        <taxon>Bacteria</taxon>
        <taxon>Bacillati</taxon>
        <taxon>Chloroflexota</taxon>
        <taxon>Ktedonobacteria</taxon>
        <taxon>Ktedonobacterales</taxon>
        <taxon>Ktedonobacteraceae</taxon>
        <taxon>Ktedonobacter</taxon>
    </lineage>
</organism>
<dbReference type="FunFam" id="1.10.10.10:FF:000005">
    <property type="entry name" value="Two-component system response regulator"/>
    <property type="match status" value="1"/>
</dbReference>
<dbReference type="InParanoid" id="D6TQD2"/>
<dbReference type="Pfam" id="PF00072">
    <property type="entry name" value="Response_reg"/>
    <property type="match status" value="1"/>
</dbReference>
<dbReference type="InterPro" id="IPR001789">
    <property type="entry name" value="Sig_transdc_resp-reg_receiver"/>
</dbReference>
<dbReference type="OrthoDB" id="9790442at2"/>
<dbReference type="InterPro" id="IPR011006">
    <property type="entry name" value="CheY-like_superfamily"/>
</dbReference>
<evidence type="ECO:0000259" key="8">
    <source>
        <dbReference type="PROSITE" id="PS50110"/>
    </source>
</evidence>
<dbReference type="SUPFAM" id="SSF52172">
    <property type="entry name" value="CheY-like"/>
    <property type="match status" value="1"/>
</dbReference>
<dbReference type="PROSITE" id="PS50110">
    <property type="entry name" value="RESPONSE_REGULATORY"/>
    <property type="match status" value="1"/>
</dbReference>
<dbReference type="Pfam" id="PF00486">
    <property type="entry name" value="Trans_reg_C"/>
    <property type="match status" value="1"/>
</dbReference>
<evidence type="ECO:0000256" key="1">
    <source>
        <dbReference type="ARBA" id="ARBA00022553"/>
    </source>
</evidence>
<sequence length="235" mass="27113">MPETIRDSALDKTRQPSVLIVDDEPQVRDLLQMGFSYEGFQVFLATNGPDATQVAQEQQPDVVILDLMLPGYDGLEVTRRLRRSRDLPIIMLTARDEIDDRVTGLDAGADDYLTKPFAFRELMARTRAVLRRRGNNIADILTFQGITLNRGTHQVTFHDQPIDFTPREFDLLEFFLMNPRQALSRDMIMSRVWGYDYMGDDNIVEVYIRHLREKLHDTPPRLLQTVRGVGYTLRG</sequence>
<dbReference type="Gene3D" id="6.10.250.690">
    <property type="match status" value="1"/>
</dbReference>
<dbReference type="CDD" id="cd17574">
    <property type="entry name" value="REC_OmpR"/>
    <property type="match status" value="1"/>
</dbReference>
<dbReference type="InterPro" id="IPR001867">
    <property type="entry name" value="OmpR/PhoB-type_DNA-bd"/>
</dbReference>
<evidence type="ECO:0000256" key="2">
    <source>
        <dbReference type="ARBA" id="ARBA00023012"/>
    </source>
</evidence>
<dbReference type="SMART" id="SM00448">
    <property type="entry name" value="REC"/>
    <property type="match status" value="1"/>
</dbReference>
<feature type="modified residue" description="4-aspartylphosphate" evidence="6">
    <location>
        <position position="66"/>
    </location>
</feature>
<evidence type="ECO:0000313" key="10">
    <source>
        <dbReference type="EMBL" id="EFH85780.1"/>
    </source>
</evidence>
<dbReference type="Gene3D" id="3.40.50.2300">
    <property type="match status" value="1"/>
</dbReference>
<dbReference type="Gene3D" id="1.10.10.10">
    <property type="entry name" value="Winged helix-like DNA-binding domain superfamily/Winged helix DNA-binding domain"/>
    <property type="match status" value="1"/>
</dbReference>
<dbReference type="InterPro" id="IPR036388">
    <property type="entry name" value="WH-like_DNA-bd_sf"/>
</dbReference>
<dbReference type="GO" id="GO:0005829">
    <property type="term" value="C:cytosol"/>
    <property type="evidence" value="ECO:0007669"/>
    <property type="project" value="TreeGrafter"/>
</dbReference>
<feature type="domain" description="OmpR/PhoB-type" evidence="9">
    <location>
        <begin position="138"/>
        <end position="235"/>
    </location>
</feature>
<keyword evidence="1 6" id="KW-0597">Phosphoprotein</keyword>